<gene>
    <name evidence="3" type="ORF">PPRO1471_LOCUS6043</name>
</gene>
<dbReference type="AlphaFoldDB" id="A0A7S2FCH3"/>
<name>A0A7S2FCH3_9CHLO</name>
<protein>
    <submittedName>
        <fullName evidence="3">Uncharacterized protein</fullName>
    </submittedName>
</protein>
<dbReference type="PANTHER" id="PTHR34066:SF1">
    <property type="entry name" value="DUF1764 FAMILY PROTEIN"/>
    <property type="match status" value="1"/>
</dbReference>
<dbReference type="EMBL" id="HBGR01009088">
    <property type="protein sequence ID" value="CAD9384443.1"/>
    <property type="molecule type" value="Transcribed_RNA"/>
</dbReference>
<dbReference type="InterPro" id="IPR013885">
    <property type="entry name" value="DUF1764_euk"/>
</dbReference>
<accession>A0A7S2FCH3</accession>
<sequence length="150" mass="17111">MASSSLKKSSKSETSSKKNKNKNKEDFSSDLDLDVVFSRAIKKQKTSRLLSLENKRLEEKNQKLLRKQQNLEKEQASAFSSDVSFVAGTTTSSKKEDVPDYVNSLKGTKTRKKTQEGYRIYSERELKVFDYATKSAGYTKECPFDCKCCF</sequence>
<reference evidence="3" key="1">
    <citation type="submission" date="2021-01" db="EMBL/GenBank/DDBJ databases">
        <authorList>
            <person name="Corre E."/>
            <person name="Pelletier E."/>
            <person name="Niang G."/>
            <person name="Scheremetjew M."/>
            <person name="Finn R."/>
            <person name="Kale V."/>
            <person name="Holt S."/>
            <person name="Cochrane G."/>
            <person name="Meng A."/>
            <person name="Brown T."/>
            <person name="Cohen L."/>
        </authorList>
    </citation>
    <scope>NUCLEOTIDE SEQUENCE</scope>
    <source>
        <strain evidence="3">RCC733</strain>
    </source>
</reference>
<keyword evidence="1" id="KW-0175">Coiled coil</keyword>
<dbReference type="Pfam" id="PF08576">
    <property type="entry name" value="DUF1764"/>
    <property type="match status" value="1"/>
</dbReference>
<evidence type="ECO:0000313" key="3">
    <source>
        <dbReference type="EMBL" id="CAD9384443.1"/>
    </source>
</evidence>
<feature type="compositionally biased region" description="Basic and acidic residues" evidence="2">
    <location>
        <begin position="10"/>
        <end position="26"/>
    </location>
</feature>
<dbReference type="PANTHER" id="PTHR34066">
    <property type="entry name" value="GROWTH FACTOR 2"/>
    <property type="match status" value="1"/>
</dbReference>
<organism evidence="3">
    <name type="scientific">Pycnococcus provasolii</name>
    <dbReference type="NCBI Taxonomy" id="41880"/>
    <lineage>
        <taxon>Eukaryota</taxon>
        <taxon>Viridiplantae</taxon>
        <taxon>Chlorophyta</taxon>
        <taxon>Pseudoscourfieldiophyceae</taxon>
        <taxon>Pseudoscourfieldiales</taxon>
        <taxon>Pycnococcaceae</taxon>
        <taxon>Pycnococcus</taxon>
    </lineage>
</organism>
<evidence type="ECO:0000256" key="2">
    <source>
        <dbReference type="SAM" id="MobiDB-lite"/>
    </source>
</evidence>
<feature type="region of interest" description="Disordered" evidence="2">
    <location>
        <begin position="1"/>
        <end position="26"/>
    </location>
</feature>
<evidence type="ECO:0000256" key="1">
    <source>
        <dbReference type="SAM" id="Coils"/>
    </source>
</evidence>
<proteinExistence type="predicted"/>
<feature type="coiled-coil region" evidence="1">
    <location>
        <begin position="42"/>
        <end position="77"/>
    </location>
</feature>